<dbReference type="RefSeq" id="WP_024099598.1">
    <property type="nucleotide sequence ID" value="NZ_CP010730.1"/>
</dbReference>
<geneLocation type="plasmid" evidence="3">
    <name>pp88_e</name>
</geneLocation>
<organism evidence="2 3">
    <name type="scientific">Phaeobacter inhibens</name>
    <dbReference type="NCBI Taxonomy" id="221822"/>
    <lineage>
        <taxon>Bacteria</taxon>
        <taxon>Pseudomonadati</taxon>
        <taxon>Pseudomonadota</taxon>
        <taxon>Alphaproteobacteria</taxon>
        <taxon>Rhodobacterales</taxon>
        <taxon>Roseobacteraceae</taxon>
        <taxon>Phaeobacter</taxon>
    </lineage>
</organism>
<dbReference type="Pfam" id="PF20008">
    <property type="entry name" value="DUF6429"/>
    <property type="match status" value="1"/>
</dbReference>
<proteinExistence type="predicted"/>
<name>A0A2I7KGW8_9RHOB</name>
<evidence type="ECO:0000313" key="2">
    <source>
        <dbReference type="EMBL" id="AUR01839.1"/>
    </source>
</evidence>
<dbReference type="EMBL" id="CP010730">
    <property type="protein sequence ID" value="AUR01839.1"/>
    <property type="molecule type" value="Genomic_DNA"/>
</dbReference>
<dbReference type="InterPro" id="IPR045489">
    <property type="entry name" value="DUF6429"/>
</dbReference>
<dbReference type="GeneID" id="31848597"/>
<keyword evidence="2" id="KW-0614">Plasmid</keyword>
<feature type="domain" description="DUF6429" evidence="1">
    <location>
        <begin position="4"/>
        <end position="74"/>
    </location>
</feature>
<dbReference type="Proteomes" id="UP000236447">
    <property type="component" value="Plasmid pP88_e"/>
</dbReference>
<sequence>MDIDQDKVDDAVLGLLWLTLHHERRAWKGHEWDAMNSLYEKGLILDPRNKAKSVVLTAEGLERSERLFKELFCKPGDDGSDGQKGRGQQ</sequence>
<protein>
    <recommendedName>
        <fullName evidence="1">DUF6429 domain-containing protein</fullName>
    </recommendedName>
</protein>
<reference evidence="2 3" key="1">
    <citation type="journal article" date="2017" name="Front. Microbiol.">
        <title>Phaeobacter piscinae sp. nov., a species of the Roseobacter group and potential aquaculture probiont.</title>
        <authorList>
            <person name="Sonnenschein E.C."/>
            <person name="Phippen C.B.W."/>
            <person name="Nielsen K.F."/>
            <person name="Mateiu R.V."/>
            <person name="Melchiorsen J."/>
            <person name="Gram L."/>
            <person name="Overmann J."/>
            <person name="Freese H.M."/>
        </authorList>
    </citation>
    <scope>NUCLEOTIDE SEQUENCE [LARGE SCALE GENOMIC DNA]</scope>
    <source>
        <strain evidence="2 3">P88</strain>
        <plasmid evidence="3">pp88_e</plasmid>
    </source>
</reference>
<evidence type="ECO:0000259" key="1">
    <source>
        <dbReference type="Pfam" id="PF20008"/>
    </source>
</evidence>
<reference evidence="2 3" key="2">
    <citation type="journal article" date="2017" name="Genome Biol. Evol.">
        <title>Trajectories and Drivers of Genome Evolution in Surface-Associated Marine Phaeobacter.</title>
        <authorList>
            <person name="Freese H.M."/>
            <person name="Sikorski J."/>
            <person name="Bunk B."/>
            <person name="Scheuner C."/>
            <person name="Meier-Kolthoff J.P."/>
            <person name="Sproer C."/>
            <person name="Gram L."/>
            <person name="Overmann J."/>
        </authorList>
    </citation>
    <scope>NUCLEOTIDE SEQUENCE [LARGE SCALE GENOMIC DNA]</scope>
    <source>
        <strain evidence="2 3">P88</strain>
        <plasmid evidence="3">pp88_e</plasmid>
    </source>
</reference>
<evidence type="ECO:0000313" key="3">
    <source>
        <dbReference type="Proteomes" id="UP000236447"/>
    </source>
</evidence>
<gene>
    <name evidence="2" type="ORF">PhaeoP88_04527</name>
</gene>
<dbReference type="AlphaFoldDB" id="A0A2I7KGW8"/>
<accession>A0A2I7KGW8</accession>